<comment type="caution">
    <text evidence="7">The sequence shown here is derived from an EMBL/GenBank/DDBJ whole genome shotgun (WGS) entry which is preliminary data.</text>
</comment>
<dbReference type="PANTHER" id="PTHR43619:SF2">
    <property type="entry name" value="S-ADENOSYL-L-METHIONINE-DEPENDENT METHYLTRANSFERASES SUPERFAMILY PROTEIN"/>
    <property type="match status" value="1"/>
</dbReference>
<evidence type="ECO:0000256" key="3">
    <source>
        <dbReference type="ARBA" id="ARBA00022603"/>
    </source>
</evidence>
<dbReference type="EC" id="2.1.1.-" evidence="6"/>
<dbReference type="Gene3D" id="3.40.50.150">
    <property type="entry name" value="Vaccinia Virus protein VP39"/>
    <property type="match status" value="1"/>
</dbReference>
<keyword evidence="8" id="KW-1185">Reference proteome</keyword>
<sequence length="279" mass="30515">MTERPILLDGVSRTAILIAQARASETRRADRLFADPLAEALVRRAGAYATPSAPGRQSQDHFVLRTRYFDDHLLAASAAGCRQAVLLAAGLDTRAFRLALPAETHLFELDLPDLLAFKQRALDAERARPSCARTVLAADLRADWGAPLLASGFDPQRPTAWLAEGVLSFLTERDNERIMRRITGLSAPGSRLGLEHLNGAFQRLPGLRWAQRRLTESGSGWRSAVDDPVGWLARHGWRATVSHPAEVAACHGRPIAPQYDPEQVGAARAWLVSAEVVAR</sequence>
<dbReference type="GO" id="GO:0008168">
    <property type="term" value="F:methyltransferase activity"/>
    <property type="evidence" value="ECO:0007669"/>
    <property type="project" value="UniProtKB-UniRule"/>
</dbReference>
<evidence type="ECO:0000256" key="1">
    <source>
        <dbReference type="ARBA" id="ARBA00003907"/>
    </source>
</evidence>
<evidence type="ECO:0000256" key="6">
    <source>
        <dbReference type="RuleBase" id="RU362030"/>
    </source>
</evidence>
<name>A0A3D9SX60_9ACTN</name>
<evidence type="ECO:0000256" key="5">
    <source>
        <dbReference type="ARBA" id="ARBA00022691"/>
    </source>
</evidence>
<evidence type="ECO:0000313" key="7">
    <source>
        <dbReference type="EMBL" id="REE97585.1"/>
    </source>
</evidence>
<dbReference type="EMBL" id="QTTT01000001">
    <property type="protein sequence ID" value="REE97585.1"/>
    <property type="molecule type" value="Genomic_DNA"/>
</dbReference>
<comment type="function">
    <text evidence="1 6">Exhibits S-adenosyl-L-methionine-dependent methyltransferase activity.</text>
</comment>
<dbReference type="PANTHER" id="PTHR43619">
    <property type="entry name" value="S-ADENOSYL-L-METHIONINE-DEPENDENT METHYLTRANSFERASE YKTD-RELATED"/>
    <property type="match status" value="1"/>
</dbReference>
<evidence type="ECO:0000256" key="2">
    <source>
        <dbReference type="ARBA" id="ARBA00008138"/>
    </source>
</evidence>
<dbReference type="RefSeq" id="WP_116026644.1">
    <property type="nucleotide sequence ID" value="NZ_QTTT01000001.1"/>
</dbReference>
<dbReference type="Pfam" id="PF04072">
    <property type="entry name" value="LCM"/>
    <property type="match status" value="1"/>
</dbReference>
<dbReference type="SUPFAM" id="SSF53335">
    <property type="entry name" value="S-adenosyl-L-methionine-dependent methyltransferases"/>
    <property type="match status" value="1"/>
</dbReference>
<protein>
    <recommendedName>
        <fullName evidence="6">S-adenosyl-L-methionine-dependent methyltransferase</fullName>
        <ecNumber evidence="6">2.1.1.-</ecNumber>
    </recommendedName>
</protein>
<dbReference type="InterPro" id="IPR011610">
    <property type="entry name" value="SAM_mthyl_Trfase_ML2640-like"/>
</dbReference>
<accession>A0A3D9SX60</accession>
<dbReference type="AlphaFoldDB" id="A0A3D9SX60"/>
<evidence type="ECO:0000313" key="8">
    <source>
        <dbReference type="Proteomes" id="UP000256661"/>
    </source>
</evidence>
<dbReference type="Proteomes" id="UP000256661">
    <property type="component" value="Unassembled WGS sequence"/>
</dbReference>
<keyword evidence="5 6" id="KW-0949">S-adenosyl-L-methionine</keyword>
<proteinExistence type="inferred from homology"/>
<organism evidence="7 8">
    <name type="scientific">Thermomonospora umbrina</name>
    <dbReference type="NCBI Taxonomy" id="111806"/>
    <lineage>
        <taxon>Bacteria</taxon>
        <taxon>Bacillati</taxon>
        <taxon>Actinomycetota</taxon>
        <taxon>Actinomycetes</taxon>
        <taxon>Streptosporangiales</taxon>
        <taxon>Thermomonosporaceae</taxon>
        <taxon>Thermomonospora</taxon>
    </lineage>
</organism>
<dbReference type="InterPro" id="IPR029063">
    <property type="entry name" value="SAM-dependent_MTases_sf"/>
</dbReference>
<comment type="similarity">
    <text evidence="2 6">Belongs to the UPF0677 family.</text>
</comment>
<keyword evidence="4 7" id="KW-0808">Transferase</keyword>
<evidence type="ECO:0000256" key="4">
    <source>
        <dbReference type="ARBA" id="ARBA00022679"/>
    </source>
</evidence>
<dbReference type="InterPro" id="IPR007213">
    <property type="entry name" value="Ppm1/Ppm2/Tcmp"/>
</dbReference>
<keyword evidence="3 6" id="KW-0489">Methyltransferase</keyword>
<dbReference type="OrthoDB" id="9806164at2"/>
<gene>
    <name evidence="7" type="ORF">DFJ69_3058</name>
</gene>
<dbReference type="NCBIfam" id="TIGR00027">
    <property type="entry name" value="mthyl_TIGR00027"/>
    <property type="match status" value="1"/>
</dbReference>
<dbReference type="GO" id="GO:0032259">
    <property type="term" value="P:methylation"/>
    <property type="evidence" value="ECO:0007669"/>
    <property type="project" value="UniProtKB-KW"/>
</dbReference>
<reference evidence="7 8" key="1">
    <citation type="submission" date="2018-08" db="EMBL/GenBank/DDBJ databases">
        <title>Sequencing the genomes of 1000 actinobacteria strains.</title>
        <authorList>
            <person name="Klenk H.-P."/>
        </authorList>
    </citation>
    <scope>NUCLEOTIDE SEQUENCE [LARGE SCALE GENOMIC DNA]</scope>
    <source>
        <strain evidence="7 8">DSM 43927</strain>
    </source>
</reference>